<dbReference type="AlphaFoldDB" id="A0A5C4L0D2"/>
<feature type="region of interest" description="Disordered" evidence="1">
    <location>
        <begin position="1"/>
        <end position="26"/>
    </location>
</feature>
<dbReference type="RefSeq" id="WP_135296436.1">
    <property type="nucleotide sequence ID" value="NZ_VDDB01000007.1"/>
</dbReference>
<name>A0A5C4L0D2_PSEJE</name>
<dbReference type="Proteomes" id="UP000306272">
    <property type="component" value="Unassembled WGS sequence"/>
</dbReference>
<keyword evidence="3" id="KW-1185">Reference proteome</keyword>
<evidence type="ECO:0000313" key="2">
    <source>
        <dbReference type="EMBL" id="TNB97369.1"/>
    </source>
</evidence>
<accession>A0A5C4L0D2</accession>
<comment type="caution">
    <text evidence="2">The sequence shown here is derived from an EMBL/GenBank/DDBJ whole genome shotgun (WGS) entry which is preliminary data.</text>
</comment>
<dbReference type="EMBL" id="VDDB01000007">
    <property type="protein sequence ID" value="TNB97369.1"/>
    <property type="molecule type" value="Genomic_DNA"/>
</dbReference>
<protein>
    <submittedName>
        <fullName evidence="2">Uncharacterized protein</fullName>
    </submittedName>
</protein>
<feature type="region of interest" description="Disordered" evidence="1">
    <location>
        <begin position="97"/>
        <end position="116"/>
    </location>
</feature>
<sequence>MTAEKETHQALEPPVIESPKDGDKPGVRFRVEGTGTPGNFSIAYSTRDPLNPLFGQLISSNGRWNTFLDLSKFGFYVVERSPDGTVSPRSPVVTIHLESTPSAPKGDANSPEDAPH</sequence>
<gene>
    <name evidence="2" type="ORF">FHG55_09825</name>
</gene>
<evidence type="ECO:0000256" key="1">
    <source>
        <dbReference type="SAM" id="MobiDB-lite"/>
    </source>
</evidence>
<organism evidence="2 3">
    <name type="scientific">Pseudomonas jessenii</name>
    <dbReference type="NCBI Taxonomy" id="77298"/>
    <lineage>
        <taxon>Bacteria</taxon>
        <taxon>Pseudomonadati</taxon>
        <taxon>Pseudomonadota</taxon>
        <taxon>Gammaproteobacteria</taxon>
        <taxon>Pseudomonadales</taxon>
        <taxon>Pseudomonadaceae</taxon>
        <taxon>Pseudomonas</taxon>
    </lineage>
</organism>
<evidence type="ECO:0000313" key="3">
    <source>
        <dbReference type="Proteomes" id="UP000306272"/>
    </source>
</evidence>
<proteinExistence type="predicted"/>
<reference evidence="2" key="1">
    <citation type="submission" date="2019-06" db="EMBL/GenBank/DDBJ databases">
        <title>Pseudomonas-derived Butenolides : (Bio)synthesis of Styrolides.</title>
        <authorList>
            <person name="Klapper M."/>
            <person name="Chowdhury S."/>
            <person name="Stallforth P."/>
        </authorList>
    </citation>
    <scope>NUCLEOTIDE SEQUENCE [LARGE SCALE GENOMIC DNA]</scope>
    <source>
        <strain evidence="2">EC-S101</strain>
    </source>
</reference>